<evidence type="ECO:0000256" key="2">
    <source>
        <dbReference type="ARBA" id="ARBA00004777"/>
    </source>
</evidence>
<dbReference type="EMBL" id="LAZR01062822">
    <property type="protein sequence ID" value="KKK60735.1"/>
    <property type="molecule type" value="Genomic_DNA"/>
</dbReference>
<sequence length="70" mass="7554">MNAPSNSPLGNRADGREDLLATALATELCSELVENGVEDLHFYTLNKPHLTRDIAHALGITPETVLEKVA</sequence>
<evidence type="ECO:0000256" key="5">
    <source>
        <dbReference type="ARBA" id="ARBA00023002"/>
    </source>
</evidence>
<evidence type="ECO:0000256" key="3">
    <source>
        <dbReference type="ARBA" id="ARBA00022630"/>
    </source>
</evidence>
<organism evidence="6">
    <name type="scientific">marine sediment metagenome</name>
    <dbReference type="NCBI Taxonomy" id="412755"/>
    <lineage>
        <taxon>unclassified sequences</taxon>
        <taxon>metagenomes</taxon>
        <taxon>ecological metagenomes</taxon>
    </lineage>
</organism>
<keyword evidence="3" id="KW-0285">Flavoprotein</keyword>
<dbReference type="GO" id="GO:0035999">
    <property type="term" value="P:tetrahydrofolate interconversion"/>
    <property type="evidence" value="ECO:0007669"/>
    <property type="project" value="UniProtKB-UniPathway"/>
</dbReference>
<dbReference type="GO" id="GO:0006555">
    <property type="term" value="P:methionine metabolic process"/>
    <property type="evidence" value="ECO:0007669"/>
    <property type="project" value="InterPro"/>
</dbReference>
<dbReference type="InterPro" id="IPR029041">
    <property type="entry name" value="FAD-linked_oxidoreductase-like"/>
</dbReference>
<dbReference type="Gene3D" id="3.20.20.220">
    <property type="match status" value="1"/>
</dbReference>
<evidence type="ECO:0000256" key="1">
    <source>
        <dbReference type="ARBA" id="ARBA00001974"/>
    </source>
</evidence>
<evidence type="ECO:0000313" key="6">
    <source>
        <dbReference type="EMBL" id="KKK60735.1"/>
    </source>
</evidence>
<dbReference type="GO" id="GO:0004489">
    <property type="term" value="F:methylenetetrahydrofolate reductase [NAD(P)H] activity"/>
    <property type="evidence" value="ECO:0007669"/>
    <property type="project" value="InterPro"/>
</dbReference>
<evidence type="ECO:0000256" key="4">
    <source>
        <dbReference type="ARBA" id="ARBA00022827"/>
    </source>
</evidence>
<keyword evidence="5" id="KW-0560">Oxidoreductase</keyword>
<dbReference type="SUPFAM" id="SSF51730">
    <property type="entry name" value="FAD-linked oxidoreductase"/>
    <property type="match status" value="1"/>
</dbReference>
<keyword evidence="4" id="KW-0274">FAD</keyword>
<dbReference type="UniPathway" id="UPA00193"/>
<gene>
    <name evidence="6" type="ORF">LCGC14_3021380</name>
</gene>
<comment type="cofactor">
    <cofactor evidence="1">
        <name>FAD</name>
        <dbReference type="ChEBI" id="CHEBI:57692"/>
    </cofactor>
</comment>
<dbReference type="Pfam" id="PF02219">
    <property type="entry name" value="MTHFR"/>
    <property type="match status" value="1"/>
</dbReference>
<dbReference type="AlphaFoldDB" id="A0A0F8XI37"/>
<name>A0A0F8XI37_9ZZZZ</name>
<comment type="caution">
    <text evidence="6">The sequence shown here is derived from an EMBL/GenBank/DDBJ whole genome shotgun (WGS) entry which is preliminary data.</text>
</comment>
<reference evidence="6" key="1">
    <citation type="journal article" date="2015" name="Nature">
        <title>Complex archaea that bridge the gap between prokaryotes and eukaryotes.</title>
        <authorList>
            <person name="Spang A."/>
            <person name="Saw J.H."/>
            <person name="Jorgensen S.L."/>
            <person name="Zaremba-Niedzwiedzka K."/>
            <person name="Martijn J."/>
            <person name="Lind A.E."/>
            <person name="van Eijk R."/>
            <person name="Schleper C."/>
            <person name="Guy L."/>
            <person name="Ettema T.J."/>
        </authorList>
    </citation>
    <scope>NUCLEOTIDE SEQUENCE</scope>
</reference>
<accession>A0A0F8XI37</accession>
<protein>
    <submittedName>
        <fullName evidence="6">Uncharacterized protein</fullName>
    </submittedName>
</protein>
<proteinExistence type="predicted"/>
<comment type="pathway">
    <text evidence="2">One-carbon metabolism; tetrahydrofolate interconversion.</text>
</comment>
<dbReference type="InterPro" id="IPR003171">
    <property type="entry name" value="Mehydrof_redctse-like"/>
</dbReference>